<feature type="compositionally biased region" description="Low complexity" evidence="1">
    <location>
        <begin position="55"/>
        <end position="65"/>
    </location>
</feature>
<feature type="region of interest" description="Disordered" evidence="1">
    <location>
        <begin position="33"/>
        <end position="97"/>
    </location>
</feature>
<feature type="region of interest" description="Disordered" evidence="1">
    <location>
        <begin position="110"/>
        <end position="178"/>
    </location>
</feature>
<name>A0A8H4N3B6_9PEZI</name>
<evidence type="ECO:0000313" key="3">
    <source>
        <dbReference type="Proteomes" id="UP000572817"/>
    </source>
</evidence>
<gene>
    <name evidence="2" type="ORF">GTA08_BOTSDO02921</name>
</gene>
<feature type="region of interest" description="Disordered" evidence="1">
    <location>
        <begin position="1"/>
        <end position="20"/>
    </location>
</feature>
<dbReference type="AlphaFoldDB" id="A0A8H4N3B6"/>
<proteinExistence type="predicted"/>
<feature type="region of interest" description="Disordered" evidence="1">
    <location>
        <begin position="243"/>
        <end position="439"/>
    </location>
</feature>
<protein>
    <submittedName>
        <fullName evidence="2">Uncharacterized protein</fullName>
    </submittedName>
</protein>
<dbReference type="EMBL" id="WWBZ02000016">
    <property type="protein sequence ID" value="KAF4309429.1"/>
    <property type="molecule type" value="Genomic_DNA"/>
</dbReference>
<accession>A0A8H4N3B6</accession>
<organism evidence="2 3">
    <name type="scientific">Botryosphaeria dothidea</name>
    <dbReference type="NCBI Taxonomy" id="55169"/>
    <lineage>
        <taxon>Eukaryota</taxon>
        <taxon>Fungi</taxon>
        <taxon>Dikarya</taxon>
        <taxon>Ascomycota</taxon>
        <taxon>Pezizomycotina</taxon>
        <taxon>Dothideomycetes</taxon>
        <taxon>Dothideomycetes incertae sedis</taxon>
        <taxon>Botryosphaeriales</taxon>
        <taxon>Botryosphaeriaceae</taxon>
        <taxon>Botryosphaeria</taxon>
    </lineage>
</organism>
<feature type="compositionally biased region" description="Polar residues" evidence="1">
    <location>
        <begin position="254"/>
        <end position="279"/>
    </location>
</feature>
<dbReference type="OrthoDB" id="5327145at2759"/>
<feature type="compositionally biased region" description="Polar residues" evidence="1">
    <location>
        <begin position="382"/>
        <end position="394"/>
    </location>
</feature>
<keyword evidence="3" id="KW-1185">Reference proteome</keyword>
<sequence>MLAAHTDQENLVASHQQAAAAKPLNAGTRAFGAKTPAHKAPKTPFKIPLNDENGATRAGKTAGKGVENQLLPTGKKGGKADGNAFVTPAGPRMRAPLGMKTTNAKAAAFATPAPQTEPGSEKTGAKSSGPRLRRAKVKVHQASPAVEIAQDEERDIEYMPPREIPLPDDPEDWPSDMKYSQFEGKNLLRGIYQTYYDPVDDDGVHLSDKRIAEHKAKVNARHEAMLQKNLEETLGPLTDEERDLFGFAPAPKPTQKSQPSTARPASVAITTKPSTSTRHPLSGAATAKPTTLESRNAASTLSNTSNPTASIRAHARSRSALSTAAPPTTAQPRKKTTTTTAPNASNTSDMRHQAATAASRTTLGYGKGRTVGTSVRKPLGLSSGNQQRSVSQPPSAHARIPSVANTRPVAPSRSRSAWARHDSDSTLVGSQADDLPQDENYDPELEMIREMALRNLHLDDDLDDDGWFTRAQLGLSTFDIADDDEEEFQFTIPEL</sequence>
<evidence type="ECO:0000256" key="1">
    <source>
        <dbReference type="SAM" id="MobiDB-lite"/>
    </source>
</evidence>
<feature type="compositionally biased region" description="Low complexity" evidence="1">
    <location>
        <begin position="308"/>
        <end position="348"/>
    </location>
</feature>
<reference evidence="2" key="1">
    <citation type="submission" date="2020-04" db="EMBL/GenBank/DDBJ databases">
        <title>Genome Assembly and Annotation of Botryosphaeria dothidea sdau 11-99, a Latent Pathogen of Apple Fruit Ring Rot in China.</title>
        <authorList>
            <person name="Yu C."/>
            <person name="Diao Y."/>
            <person name="Lu Q."/>
            <person name="Zhao J."/>
            <person name="Cui S."/>
            <person name="Peng C."/>
            <person name="He B."/>
            <person name="Liu H."/>
        </authorList>
    </citation>
    <scope>NUCLEOTIDE SEQUENCE [LARGE SCALE GENOMIC DNA]</scope>
    <source>
        <strain evidence="2">Sdau11-99</strain>
    </source>
</reference>
<comment type="caution">
    <text evidence="2">The sequence shown here is derived from an EMBL/GenBank/DDBJ whole genome shotgun (WGS) entry which is preliminary data.</text>
</comment>
<evidence type="ECO:0000313" key="2">
    <source>
        <dbReference type="EMBL" id="KAF4309429.1"/>
    </source>
</evidence>
<feature type="compositionally biased region" description="Polar residues" evidence="1">
    <location>
        <begin position="288"/>
        <end position="307"/>
    </location>
</feature>
<dbReference type="Proteomes" id="UP000572817">
    <property type="component" value="Unassembled WGS sequence"/>
</dbReference>